<evidence type="ECO:0000313" key="2">
    <source>
        <dbReference type="EMBL" id="XCO00377.1"/>
    </source>
</evidence>
<proteinExistence type="predicted"/>
<organism evidence="2">
    <name type="scientific">Geladintestivirus 1</name>
    <dbReference type="NCBI Taxonomy" id="3233133"/>
    <lineage>
        <taxon>Viruses</taxon>
        <taxon>Duplodnaviria</taxon>
        <taxon>Heunggongvirae</taxon>
        <taxon>Uroviricota</taxon>
        <taxon>Caudoviricetes</taxon>
        <taxon>Crassvirales</taxon>
    </lineage>
</organism>
<sequence length="326" mass="37996">MPTNKRKIVYKSKSGKIYDTPEEARIDREYSIKEKIINGFRNAYNGVSNYFFNNSNLKAKQINNRNINKQKVRNVNNPYNSSTRIRNNNSRSRVLSEIFENGMNKNINIDKTSRNYDKRYDIVHTGKTIPYRGTLIDIAGLDSIAKQAAIYNKNPTFPQYEKPRSKNAKRVNLEEVLGLPLQETVGGHTAYFNTGKYSFDDNKRFLNNNGYKDKNITKEKIDNAIMNTNYLRNFGSIPASNYVRDFRYIADVVPQLYPDGKSKMINRNTHPLYHAIQYFANGNYNPGSQSHTEDVRNEGKNFLKELKKYPKYYQEVMDFYTGIRTQ</sequence>
<protein>
    <submittedName>
        <fullName evidence="2">Uncharacterized protein</fullName>
    </submittedName>
</protein>
<evidence type="ECO:0000313" key="1">
    <source>
        <dbReference type="EMBL" id="XCO00276.1"/>
    </source>
</evidence>
<dbReference type="EMBL" id="PP965497">
    <property type="protein sequence ID" value="XCO00276.1"/>
    <property type="molecule type" value="Genomic_DNA"/>
</dbReference>
<reference evidence="2" key="1">
    <citation type="submission" date="2024-06" db="EMBL/GenBank/DDBJ databases">
        <title>Intestivirid acquisition increases across infancy in a wild primate population.</title>
        <authorList>
            <person name="Schneider-Creas I.A."/>
            <person name="Moya I.L."/>
            <person name="Chiou K.L."/>
            <person name="Baniel A."/>
            <person name="Azanaw Haile A."/>
            <person name="Kebede F."/>
            <person name="Abebe B."/>
            <person name="Snyder-Mackler N."/>
            <person name="Varsani A."/>
        </authorList>
    </citation>
    <scope>NUCLEOTIDE SEQUENCE</scope>
    <source>
        <strain evidence="1">Int_RNL_2016_0117_DIX</strain>
        <strain evidence="2">Int_RNL_2018_0945_COW</strain>
    </source>
</reference>
<name>A0AAU8MIA4_9CAUD</name>
<accession>A0AAU8MIA4</accession>
<dbReference type="EMBL" id="PP965498">
    <property type="protein sequence ID" value="XCO00377.1"/>
    <property type="molecule type" value="Genomic_DNA"/>
</dbReference>